<keyword evidence="1" id="KW-0677">Repeat</keyword>
<dbReference type="SMART" id="SM00321">
    <property type="entry name" value="WSC"/>
    <property type="match status" value="1"/>
</dbReference>
<dbReference type="Pfam" id="PF01822">
    <property type="entry name" value="WSC"/>
    <property type="match status" value="1"/>
</dbReference>
<keyword evidence="5" id="KW-1185">Reference proteome</keyword>
<accession>A0A8B6GP00</accession>
<dbReference type="PANTHER" id="PTHR45964:SF9">
    <property type="entry name" value="SULFOTRANSFERASE"/>
    <property type="match status" value="1"/>
</dbReference>
<gene>
    <name evidence="4" type="ORF">MGAL_10B051339</name>
</gene>
<name>A0A8B6GP00_MYTGA</name>
<feature type="domain" description="WSC" evidence="3">
    <location>
        <begin position="55"/>
        <end position="146"/>
    </location>
</feature>
<evidence type="ECO:0000313" key="4">
    <source>
        <dbReference type="EMBL" id="VDI66825.1"/>
    </source>
</evidence>
<dbReference type="OrthoDB" id="10070993at2759"/>
<dbReference type="InterPro" id="IPR051589">
    <property type="entry name" value="Sialate-O-sulfotransferase"/>
</dbReference>
<dbReference type="InterPro" id="IPR002889">
    <property type="entry name" value="WSC_carb-bd"/>
</dbReference>
<sequence>MIALLHLCVLALVSYNQVVTAVDVAITGTAHFDLAGSEFAQYVDQKIEQLRQFRYEGYIGCFIDRPNRHLKQHKSNSNDMNLEKCRSLCINFEYLGLQNSDQCFCGNNLNNNNYPRVPDTQCSKKCKGENTRMCGASWRNSIYRVKP</sequence>
<organism evidence="4 5">
    <name type="scientific">Mytilus galloprovincialis</name>
    <name type="common">Mediterranean mussel</name>
    <dbReference type="NCBI Taxonomy" id="29158"/>
    <lineage>
        <taxon>Eukaryota</taxon>
        <taxon>Metazoa</taxon>
        <taxon>Spiralia</taxon>
        <taxon>Lophotrochozoa</taxon>
        <taxon>Mollusca</taxon>
        <taxon>Bivalvia</taxon>
        <taxon>Autobranchia</taxon>
        <taxon>Pteriomorphia</taxon>
        <taxon>Mytilida</taxon>
        <taxon>Mytiloidea</taxon>
        <taxon>Mytilidae</taxon>
        <taxon>Mytilinae</taxon>
        <taxon>Mytilus</taxon>
    </lineage>
</organism>
<evidence type="ECO:0000313" key="5">
    <source>
        <dbReference type="Proteomes" id="UP000596742"/>
    </source>
</evidence>
<dbReference type="PANTHER" id="PTHR45964">
    <property type="entry name" value="WSCD FAMILY MEMBER CG9164"/>
    <property type="match status" value="1"/>
</dbReference>
<keyword evidence="2" id="KW-0732">Signal</keyword>
<dbReference type="PROSITE" id="PS51212">
    <property type="entry name" value="WSC"/>
    <property type="match status" value="1"/>
</dbReference>
<evidence type="ECO:0000256" key="2">
    <source>
        <dbReference type="SAM" id="SignalP"/>
    </source>
</evidence>
<proteinExistence type="predicted"/>
<evidence type="ECO:0000256" key="1">
    <source>
        <dbReference type="ARBA" id="ARBA00022737"/>
    </source>
</evidence>
<protein>
    <recommendedName>
        <fullName evidence="3">WSC domain-containing protein</fullName>
    </recommendedName>
</protein>
<dbReference type="AlphaFoldDB" id="A0A8B6GP00"/>
<evidence type="ECO:0000259" key="3">
    <source>
        <dbReference type="PROSITE" id="PS51212"/>
    </source>
</evidence>
<dbReference type="Proteomes" id="UP000596742">
    <property type="component" value="Unassembled WGS sequence"/>
</dbReference>
<dbReference type="EMBL" id="UYJE01008751">
    <property type="protein sequence ID" value="VDI66825.1"/>
    <property type="molecule type" value="Genomic_DNA"/>
</dbReference>
<comment type="caution">
    <text evidence="4">The sequence shown here is derived from an EMBL/GenBank/DDBJ whole genome shotgun (WGS) entry which is preliminary data.</text>
</comment>
<feature type="chain" id="PRO_5032788140" description="WSC domain-containing protein" evidence="2">
    <location>
        <begin position="22"/>
        <end position="147"/>
    </location>
</feature>
<feature type="signal peptide" evidence="2">
    <location>
        <begin position="1"/>
        <end position="21"/>
    </location>
</feature>
<reference evidence="4" key="1">
    <citation type="submission" date="2018-11" db="EMBL/GenBank/DDBJ databases">
        <authorList>
            <person name="Alioto T."/>
            <person name="Alioto T."/>
        </authorList>
    </citation>
    <scope>NUCLEOTIDE SEQUENCE</scope>
</reference>